<keyword evidence="1" id="KW-0472">Membrane</keyword>
<name>A0A182EZA5_ONCOC</name>
<organism evidence="4">
    <name type="scientific">Onchocerca ochengi</name>
    <name type="common">Filarial nematode worm</name>
    <dbReference type="NCBI Taxonomy" id="42157"/>
    <lineage>
        <taxon>Eukaryota</taxon>
        <taxon>Metazoa</taxon>
        <taxon>Ecdysozoa</taxon>
        <taxon>Nematoda</taxon>
        <taxon>Chromadorea</taxon>
        <taxon>Rhabditida</taxon>
        <taxon>Spirurina</taxon>
        <taxon>Spiruromorpha</taxon>
        <taxon>Filarioidea</taxon>
        <taxon>Onchocercidae</taxon>
        <taxon>Onchocerca</taxon>
    </lineage>
</organism>
<dbReference type="GO" id="GO:0016020">
    <property type="term" value="C:membrane"/>
    <property type="evidence" value="ECO:0007669"/>
    <property type="project" value="InterPro"/>
</dbReference>
<feature type="transmembrane region" description="Helical" evidence="1">
    <location>
        <begin position="54"/>
        <end position="74"/>
    </location>
</feature>
<protein>
    <submittedName>
        <fullName evidence="2 4">Uncharacterized protein</fullName>
    </submittedName>
</protein>
<dbReference type="Pfam" id="PF03530">
    <property type="entry name" value="SK_channel"/>
    <property type="match status" value="1"/>
</dbReference>
<dbReference type="GO" id="GO:0016286">
    <property type="term" value="F:small conductance calcium-activated potassium channel activity"/>
    <property type="evidence" value="ECO:0007669"/>
    <property type="project" value="InterPro"/>
</dbReference>
<dbReference type="Proteomes" id="UP000271087">
    <property type="component" value="Unassembled WGS sequence"/>
</dbReference>
<reference evidence="2 3" key="2">
    <citation type="submission" date="2018-08" db="EMBL/GenBank/DDBJ databases">
        <authorList>
            <person name="Laetsch R D."/>
            <person name="Stevens L."/>
            <person name="Kumar S."/>
            <person name="Blaxter L. M."/>
        </authorList>
    </citation>
    <scope>NUCLEOTIDE SEQUENCE [LARGE SCALE GENOMIC DNA]</scope>
</reference>
<dbReference type="InterPro" id="IPR015449">
    <property type="entry name" value="K_chnl_Ca-activ_SK"/>
</dbReference>
<gene>
    <name evidence="2" type="ORF">NOO_LOCUS13514</name>
</gene>
<evidence type="ECO:0000313" key="3">
    <source>
        <dbReference type="Proteomes" id="UP000271087"/>
    </source>
</evidence>
<dbReference type="AlphaFoldDB" id="A0A182EZA5"/>
<evidence type="ECO:0000256" key="1">
    <source>
        <dbReference type="SAM" id="Phobius"/>
    </source>
</evidence>
<evidence type="ECO:0000313" key="2">
    <source>
        <dbReference type="EMBL" id="VDN02641.1"/>
    </source>
</evidence>
<feature type="transmembrane region" description="Helical" evidence="1">
    <location>
        <begin position="21"/>
        <end position="42"/>
    </location>
</feature>
<dbReference type="PANTHER" id="PTHR10153">
    <property type="entry name" value="SMALL CONDUCTANCE CALCIUM-ACTIVATED POTASSIUM CHANNEL"/>
    <property type="match status" value="1"/>
</dbReference>
<accession>A0A182EZA5</accession>
<dbReference type="EMBL" id="UYRW01015956">
    <property type="protein sequence ID" value="VDN02641.1"/>
    <property type="molecule type" value="Genomic_DNA"/>
</dbReference>
<keyword evidence="3" id="KW-1185">Reference proteome</keyword>
<keyword evidence="1" id="KW-1133">Transmembrane helix</keyword>
<sequence length="78" mass="8905">MRCRLRKQLFIKRNRICEISLAFGLAGLIFVIIDSEITATNVENDYNKTHPISILLRSLCVLCTIALMASLVHYHSIE</sequence>
<reference evidence="4" key="1">
    <citation type="submission" date="2016-06" db="UniProtKB">
        <authorList>
            <consortium name="WormBaseParasite"/>
        </authorList>
    </citation>
    <scope>IDENTIFICATION</scope>
</reference>
<dbReference type="WBParaSite" id="nOo.2.0.1.t13514-RA">
    <property type="protein sequence ID" value="nOo.2.0.1.t13514-RA"/>
    <property type="gene ID" value="nOo.2.0.1.g13514"/>
</dbReference>
<dbReference type="STRING" id="42157.A0A182EZA5"/>
<evidence type="ECO:0000313" key="4">
    <source>
        <dbReference type="WBParaSite" id="nOo.2.0.1.t13514-RA"/>
    </source>
</evidence>
<keyword evidence="1" id="KW-0812">Transmembrane</keyword>
<dbReference type="OrthoDB" id="73653at2759"/>
<proteinExistence type="predicted"/>